<organism evidence="2 3">
    <name type="scientific">Araneus ventricosus</name>
    <name type="common">Orbweaver spider</name>
    <name type="synonym">Epeira ventricosa</name>
    <dbReference type="NCBI Taxonomy" id="182803"/>
    <lineage>
        <taxon>Eukaryota</taxon>
        <taxon>Metazoa</taxon>
        <taxon>Ecdysozoa</taxon>
        <taxon>Arthropoda</taxon>
        <taxon>Chelicerata</taxon>
        <taxon>Arachnida</taxon>
        <taxon>Araneae</taxon>
        <taxon>Araneomorphae</taxon>
        <taxon>Entelegynae</taxon>
        <taxon>Araneoidea</taxon>
        <taxon>Araneidae</taxon>
        <taxon>Araneus</taxon>
    </lineage>
</organism>
<keyword evidence="1" id="KW-1133">Transmembrane helix</keyword>
<dbReference type="Proteomes" id="UP000499080">
    <property type="component" value="Unassembled WGS sequence"/>
</dbReference>
<comment type="caution">
    <text evidence="2">The sequence shown here is derived from an EMBL/GenBank/DDBJ whole genome shotgun (WGS) entry which is preliminary data.</text>
</comment>
<feature type="transmembrane region" description="Helical" evidence="1">
    <location>
        <begin position="165"/>
        <end position="184"/>
    </location>
</feature>
<keyword evidence="3" id="KW-1185">Reference proteome</keyword>
<sequence length="191" mass="20971">MDGAGLGELVCLSRRGDFVYGCGVRFVGDDVCRFHLHPLIPSIYPLLLIGSSFFFSPTSLRSIRSFNGVVLPSWDNKIHGISVSTHCPQNACLNLGSFPGAGGTYQDIFGASKRCESGKIFLNVASFFEQLAESMPPILWNCQHLSYFPSSTSLPSSPFHQDLRFFLFLLYIMCIPFSVIHPVVPSTVSGP</sequence>
<reference evidence="2 3" key="1">
    <citation type="journal article" date="2019" name="Sci. Rep.">
        <title>Orb-weaving spider Araneus ventricosus genome elucidates the spidroin gene catalogue.</title>
        <authorList>
            <person name="Kono N."/>
            <person name="Nakamura H."/>
            <person name="Ohtoshi R."/>
            <person name="Moran D.A.P."/>
            <person name="Shinohara A."/>
            <person name="Yoshida Y."/>
            <person name="Fujiwara M."/>
            <person name="Mori M."/>
            <person name="Tomita M."/>
            <person name="Arakawa K."/>
        </authorList>
    </citation>
    <scope>NUCLEOTIDE SEQUENCE [LARGE SCALE GENOMIC DNA]</scope>
</reference>
<evidence type="ECO:0000313" key="3">
    <source>
        <dbReference type="Proteomes" id="UP000499080"/>
    </source>
</evidence>
<name>A0A4Y2SEX3_ARAVE</name>
<keyword evidence="1" id="KW-0472">Membrane</keyword>
<gene>
    <name evidence="2" type="ORF">AVEN_130435_1</name>
</gene>
<proteinExistence type="predicted"/>
<feature type="transmembrane region" description="Helical" evidence="1">
    <location>
        <begin position="34"/>
        <end position="55"/>
    </location>
</feature>
<evidence type="ECO:0000313" key="2">
    <source>
        <dbReference type="EMBL" id="GBN86333.1"/>
    </source>
</evidence>
<dbReference type="EMBL" id="BGPR01021234">
    <property type="protein sequence ID" value="GBN86333.1"/>
    <property type="molecule type" value="Genomic_DNA"/>
</dbReference>
<protein>
    <submittedName>
        <fullName evidence="2">Uncharacterized protein</fullName>
    </submittedName>
</protein>
<keyword evidence="1" id="KW-0812">Transmembrane</keyword>
<dbReference type="AlphaFoldDB" id="A0A4Y2SEX3"/>
<evidence type="ECO:0000256" key="1">
    <source>
        <dbReference type="SAM" id="Phobius"/>
    </source>
</evidence>
<accession>A0A4Y2SEX3</accession>